<gene>
    <name evidence="3" type="ORF">PPSIR1_31778</name>
</gene>
<keyword evidence="4" id="KW-1185">Reference proteome</keyword>
<proteinExistence type="predicted"/>
<dbReference type="Proteomes" id="UP000005801">
    <property type="component" value="Unassembled WGS sequence"/>
</dbReference>
<reference evidence="3 4" key="1">
    <citation type="submission" date="2007-06" db="EMBL/GenBank/DDBJ databases">
        <authorList>
            <person name="Shimkets L."/>
            <person name="Ferriera S."/>
            <person name="Johnson J."/>
            <person name="Kravitz S."/>
            <person name="Beeson K."/>
            <person name="Sutton G."/>
            <person name="Rogers Y.-H."/>
            <person name="Friedman R."/>
            <person name="Frazier M."/>
            <person name="Venter J.C."/>
        </authorList>
    </citation>
    <scope>NUCLEOTIDE SEQUENCE [LARGE SCALE GENOMIC DNA]</scope>
    <source>
        <strain evidence="3 4">SIR-1</strain>
    </source>
</reference>
<comment type="caution">
    <text evidence="3">The sequence shown here is derived from an EMBL/GenBank/DDBJ whole genome shotgun (WGS) entry which is preliminary data.</text>
</comment>
<evidence type="ECO:0000313" key="4">
    <source>
        <dbReference type="Proteomes" id="UP000005801"/>
    </source>
</evidence>
<evidence type="ECO:0000313" key="3">
    <source>
        <dbReference type="EMBL" id="EDM79773.1"/>
    </source>
</evidence>
<feature type="compositionally biased region" description="Low complexity" evidence="1">
    <location>
        <begin position="29"/>
        <end position="40"/>
    </location>
</feature>
<feature type="region of interest" description="Disordered" evidence="1">
    <location>
        <begin position="23"/>
        <end position="54"/>
    </location>
</feature>
<evidence type="ECO:0000256" key="2">
    <source>
        <dbReference type="SAM" id="SignalP"/>
    </source>
</evidence>
<dbReference type="AlphaFoldDB" id="A6G2S3"/>
<keyword evidence="2" id="KW-0732">Signal</keyword>
<name>A6G2S3_9BACT</name>
<sequence length="201" mass="20530">MMRLRIALLPLALLLAAACTGKEDTSSHEPAAPKAEAASESPEKAPAEEAPAASADDVRYLRAMAEACFEEGAAIPESPATLTPGPGEGARWIAEYATADGKEYRFELDPAAGTCNGEALTVEKPAASIGASEAVKLCWEAAQAKGGKGMMGSALVNEARLYVGAGSVGVSFPEENMNGAPAGLDMAVNVGTKVCTVDVMD</sequence>
<feature type="chain" id="PRO_5002697087" description="Lipoprotein" evidence="2">
    <location>
        <begin position="22"/>
        <end position="201"/>
    </location>
</feature>
<organism evidence="3 4">
    <name type="scientific">Plesiocystis pacifica SIR-1</name>
    <dbReference type="NCBI Taxonomy" id="391625"/>
    <lineage>
        <taxon>Bacteria</taxon>
        <taxon>Pseudomonadati</taxon>
        <taxon>Myxococcota</taxon>
        <taxon>Polyangia</taxon>
        <taxon>Nannocystales</taxon>
        <taxon>Nannocystaceae</taxon>
        <taxon>Plesiocystis</taxon>
    </lineage>
</organism>
<evidence type="ECO:0008006" key="5">
    <source>
        <dbReference type="Google" id="ProtNLM"/>
    </source>
</evidence>
<accession>A6G2S3</accession>
<dbReference type="RefSeq" id="WP_006971022.1">
    <property type="nucleotide sequence ID" value="NZ_ABCS01000016.1"/>
</dbReference>
<protein>
    <recommendedName>
        <fullName evidence="5">Lipoprotein</fullName>
    </recommendedName>
</protein>
<dbReference type="EMBL" id="ABCS01000016">
    <property type="protein sequence ID" value="EDM79773.1"/>
    <property type="molecule type" value="Genomic_DNA"/>
</dbReference>
<dbReference type="PROSITE" id="PS51257">
    <property type="entry name" value="PROKAR_LIPOPROTEIN"/>
    <property type="match status" value="1"/>
</dbReference>
<evidence type="ECO:0000256" key="1">
    <source>
        <dbReference type="SAM" id="MobiDB-lite"/>
    </source>
</evidence>
<feature type="signal peptide" evidence="2">
    <location>
        <begin position="1"/>
        <end position="21"/>
    </location>
</feature>